<organism evidence="3 4">
    <name type="scientific">Chlorobium limicola</name>
    <dbReference type="NCBI Taxonomy" id="1092"/>
    <lineage>
        <taxon>Bacteria</taxon>
        <taxon>Pseudomonadati</taxon>
        <taxon>Chlorobiota</taxon>
        <taxon>Chlorobiia</taxon>
        <taxon>Chlorobiales</taxon>
        <taxon>Chlorobiaceae</taxon>
        <taxon>Chlorobium/Pelodictyon group</taxon>
        <taxon>Chlorobium</taxon>
    </lineage>
</organism>
<dbReference type="InterPro" id="IPR029069">
    <property type="entry name" value="HotDog_dom_sf"/>
</dbReference>
<proteinExistence type="inferred from homology"/>
<accession>A0A124G7T1</accession>
<evidence type="ECO:0000313" key="3">
    <source>
        <dbReference type="EMBL" id="KUL23831.1"/>
    </source>
</evidence>
<evidence type="ECO:0000256" key="1">
    <source>
        <dbReference type="ARBA" id="ARBA00005953"/>
    </source>
</evidence>
<gene>
    <name evidence="3" type="ORF">ASB62_07170</name>
</gene>
<name>A0A124G7T1_CHLLI</name>
<dbReference type="PANTHER" id="PTHR31793">
    <property type="entry name" value="4-HYDROXYBENZOYL-COA THIOESTERASE FAMILY MEMBER"/>
    <property type="match status" value="1"/>
</dbReference>
<evidence type="ECO:0000256" key="2">
    <source>
        <dbReference type="ARBA" id="ARBA00022801"/>
    </source>
</evidence>
<reference evidence="3 4" key="1">
    <citation type="submission" date="2015-10" db="EMBL/GenBank/DDBJ databases">
        <title>Draft Genome Sequence of Chlorobium limicola strain Frasassi Growing under Artificial Lighting in the Frasassi Cave System.</title>
        <authorList>
            <person name="Mansor M."/>
            <person name="Macalady J."/>
        </authorList>
    </citation>
    <scope>NUCLEOTIDE SEQUENCE [LARGE SCALE GENOMIC DNA]</scope>
    <source>
        <strain evidence="3 4">Frasassi</strain>
    </source>
</reference>
<dbReference type="InterPro" id="IPR050563">
    <property type="entry name" value="4-hydroxybenzoyl-CoA_TE"/>
</dbReference>
<dbReference type="EMBL" id="LMBR01000179">
    <property type="protein sequence ID" value="KUL23831.1"/>
    <property type="molecule type" value="Genomic_DNA"/>
</dbReference>
<comment type="similarity">
    <text evidence="1">Belongs to the 4-hydroxybenzoyl-CoA thioesterase family.</text>
</comment>
<dbReference type="SUPFAM" id="SSF54637">
    <property type="entry name" value="Thioesterase/thiol ester dehydrase-isomerase"/>
    <property type="match status" value="1"/>
</dbReference>
<dbReference type="Pfam" id="PF13279">
    <property type="entry name" value="4HBT_2"/>
    <property type="match status" value="1"/>
</dbReference>
<comment type="caution">
    <text evidence="3">The sequence shown here is derived from an EMBL/GenBank/DDBJ whole genome shotgun (WGS) entry which is preliminary data.</text>
</comment>
<dbReference type="PANTHER" id="PTHR31793:SF27">
    <property type="entry name" value="NOVEL THIOESTERASE SUPERFAMILY DOMAIN AND SAPOSIN A-TYPE DOMAIN CONTAINING PROTEIN (0610012H03RIK)"/>
    <property type="match status" value="1"/>
</dbReference>
<evidence type="ECO:0000313" key="4">
    <source>
        <dbReference type="Proteomes" id="UP000053937"/>
    </source>
</evidence>
<dbReference type="Proteomes" id="UP000053937">
    <property type="component" value="Unassembled WGS sequence"/>
</dbReference>
<keyword evidence="4" id="KW-1185">Reference proteome</keyword>
<sequence length="133" mass="15433">MNSAYAFTHELDVRDYECDMQGIVNNSVYQNYLEHVRHVYLKQVGIDFAEYTRQGVNLVVVRAELDYKYPLKSGDRFVVGLNFMRESLLKFAFYQDIYRLPDMKPVLKAKIIGTALNGRGRPEIPEELAAYLS</sequence>
<dbReference type="GO" id="GO:0047617">
    <property type="term" value="F:fatty acyl-CoA hydrolase activity"/>
    <property type="evidence" value="ECO:0007669"/>
    <property type="project" value="TreeGrafter"/>
</dbReference>
<keyword evidence="2" id="KW-0378">Hydrolase</keyword>
<dbReference type="CDD" id="cd00586">
    <property type="entry name" value="4HBT"/>
    <property type="match status" value="1"/>
</dbReference>
<protein>
    <submittedName>
        <fullName evidence="3">Thioesterase</fullName>
    </submittedName>
</protein>
<dbReference type="AlphaFoldDB" id="A0A124G7T1"/>
<dbReference type="Gene3D" id="3.10.129.10">
    <property type="entry name" value="Hotdog Thioesterase"/>
    <property type="match status" value="1"/>
</dbReference>